<dbReference type="Gene3D" id="3.40.50.150">
    <property type="entry name" value="Vaccinia Virus protein VP39"/>
    <property type="match status" value="1"/>
</dbReference>
<keyword evidence="12" id="KW-1185">Reference proteome</keyword>
<dbReference type="InterPro" id="IPR050082">
    <property type="entry name" value="RNA_methyltr_RlmE"/>
</dbReference>
<dbReference type="GO" id="GO:0008650">
    <property type="term" value="F:rRNA (uridine-2'-O-)-methyltransferase activity"/>
    <property type="evidence" value="ECO:0007669"/>
    <property type="project" value="TreeGrafter"/>
</dbReference>
<reference evidence="9" key="3">
    <citation type="submission" date="2018-08" db="EMBL/GenBank/DDBJ databases">
        <title>Leveraging single-cell genomics to expand the Fungal Tree of Life.</title>
        <authorList>
            <consortium name="DOE Joint Genome Institute"/>
            <person name="Ahrendt S.R."/>
            <person name="Quandt C.A."/>
            <person name="Ciobanu D."/>
            <person name="Clum A."/>
            <person name="Salamov A."/>
            <person name="Andreopoulos B."/>
            <person name="Cheng J.-F."/>
            <person name="Woyke T."/>
            <person name="Pelin A."/>
            <person name="Henrissat B."/>
            <person name="Reynolds N."/>
            <person name="Benny G.L."/>
            <person name="Smith M.E."/>
            <person name="James T.Y."/>
            <person name="Grigoriev I.V."/>
        </authorList>
    </citation>
    <scope>NUCLEOTIDE SEQUENCE</scope>
    <source>
        <strain evidence="9">ATCC 52028</strain>
    </source>
</reference>
<dbReference type="HAMAP" id="MF_01547">
    <property type="entry name" value="RNA_methyltr_E"/>
    <property type="match status" value="1"/>
</dbReference>
<sequence>WLERRQGDPYVRLSKVHATRSRASFKLDQLQQRYKFLRPGHVVYDLGAAPGGWAEVAKRYRAAAVSSSASLAPSPDAVLTPTARGAIYAVDLCTMDPILGVHVVHGDARLLKDARYPMADVVLSDMAPSFTGHENIDMTNANAIADLVIEMVDAKLKRGGTLVHKFFAGQVAESQRDEAHQAARFGRVMIAKPHASRSQSSEAYLVCRKFR</sequence>
<evidence type="ECO:0000313" key="11">
    <source>
        <dbReference type="Proteomes" id="UP000268535"/>
    </source>
</evidence>
<dbReference type="GO" id="GO:0051301">
    <property type="term" value="P:cell division"/>
    <property type="evidence" value="ECO:0007669"/>
    <property type="project" value="UniProtKB-KW"/>
</dbReference>
<evidence type="ECO:0000313" key="9">
    <source>
        <dbReference type="EMBL" id="RKO98016.1"/>
    </source>
</evidence>
<keyword evidence="3" id="KW-0489">Methyltransferase</keyword>
<evidence type="ECO:0000313" key="10">
    <source>
        <dbReference type="EMBL" id="RKO98732.1"/>
    </source>
</evidence>
<reference evidence="10" key="2">
    <citation type="submission" date="2018-04" db="EMBL/GenBank/DDBJ databases">
        <title>Leveraging single-cell genomics to expand the Fungal Tree of Life.</title>
        <authorList>
            <consortium name="DOE Joint Genome Institute"/>
            <person name="Ahrendt S.R."/>
            <person name="Quandt C.A."/>
            <person name="Ciobanu D."/>
            <person name="Clum A."/>
            <person name="Salamov A."/>
            <person name="Andreopoulos B."/>
            <person name="Cheng J.-F."/>
            <person name="Woyke T."/>
            <person name="Pelin A."/>
            <person name="Henrissat B."/>
            <person name="Benny G.L."/>
            <person name="Smith M.E."/>
            <person name="James T.Y."/>
            <person name="Grigoriev I.V."/>
        </authorList>
    </citation>
    <scope>NUCLEOTIDE SEQUENCE</scope>
    <source>
        <strain evidence="10">ATCC 52028</strain>
    </source>
</reference>
<evidence type="ECO:0000256" key="1">
    <source>
        <dbReference type="ARBA" id="ARBA00009258"/>
    </source>
</evidence>
<dbReference type="GO" id="GO:0005739">
    <property type="term" value="C:mitochondrion"/>
    <property type="evidence" value="ECO:0007669"/>
    <property type="project" value="TreeGrafter"/>
</dbReference>
<dbReference type="EMBL" id="ML009127">
    <property type="protein sequence ID" value="RKO98016.1"/>
    <property type="molecule type" value="Genomic_DNA"/>
</dbReference>
<keyword evidence="5 7" id="KW-0949">S-adenosyl-L-methionine</keyword>
<proteinExistence type="inferred from homology"/>
<keyword evidence="4" id="KW-0808">Transferase</keyword>
<dbReference type="EMBL" id="ML014372">
    <property type="protein sequence ID" value="RKO98732.1"/>
    <property type="molecule type" value="Genomic_DNA"/>
</dbReference>
<organism evidence="9 11">
    <name type="scientific">Caulochytrium protostelioides</name>
    <dbReference type="NCBI Taxonomy" id="1555241"/>
    <lineage>
        <taxon>Eukaryota</taxon>
        <taxon>Fungi</taxon>
        <taxon>Fungi incertae sedis</taxon>
        <taxon>Chytridiomycota</taxon>
        <taxon>Chytridiomycota incertae sedis</taxon>
        <taxon>Chytridiomycetes</taxon>
        <taxon>Caulochytriales</taxon>
        <taxon>Caulochytriaceae</taxon>
        <taxon>Caulochytrium</taxon>
    </lineage>
</organism>
<dbReference type="Pfam" id="PF01728">
    <property type="entry name" value="FtsJ"/>
    <property type="match status" value="1"/>
</dbReference>
<feature type="non-terminal residue" evidence="9">
    <location>
        <position position="1"/>
    </location>
</feature>
<name>A0A4P9X223_9FUNG</name>
<evidence type="ECO:0000313" key="12">
    <source>
        <dbReference type="Proteomes" id="UP000274922"/>
    </source>
</evidence>
<protein>
    <recommendedName>
        <fullName evidence="6">rRNA methyltransferase 2, mitochondrial</fullName>
    </recommendedName>
</protein>
<dbReference type="SUPFAM" id="SSF53335">
    <property type="entry name" value="S-adenosyl-L-methionine-dependent methyltransferases"/>
    <property type="match status" value="1"/>
</dbReference>
<evidence type="ECO:0000256" key="4">
    <source>
        <dbReference type="ARBA" id="ARBA00022679"/>
    </source>
</evidence>
<dbReference type="InterPro" id="IPR002877">
    <property type="entry name" value="RNA_MeTrfase_FtsJ_dom"/>
</dbReference>
<evidence type="ECO:0000256" key="6">
    <source>
        <dbReference type="ARBA" id="ARBA00041184"/>
    </source>
</evidence>
<feature type="domain" description="Ribosomal RNA methyltransferase FtsJ" evidence="8">
    <location>
        <begin position="20"/>
        <end position="210"/>
    </location>
</feature>
<feature type="non-terminal residue" evidence="9">
    <location>
        <position position="211"/>
    </location>
</feature>
<feature type="active site" description="Proton acceptor" evidence="7">
    <location>
        <position position="165"/>
    </location>
</feature>
<dbReference type="OrthoDB" id="20105at2759"/>
<evidence type="ECO:0000259" key="8">
    <source>
        <dbReference type="Pfam" id="PF01728"/>
    </source>
</evidence>
<dbReference type="PANTHER" id="PTHR10920">
    <property type="entry name" value="RIBOSOMAL RNA METHYLTRANSFERASE"/>
    <property type="match status" value="1"/>
</dbReference>
<keyword evidence="2" id="KW-0698">rRNA processing</keyword>
<dbReference type="Proteomes" id="UP000274922">
    <property type="component" value="Unassembled WGS sequence"/>
</dbReference>
<evidence type="ECO:0000256" key="7">
    <source>
        <dbReference type="PIRSR" id="PIRSR005461-1"/>
    </source>
</evidence>
<keyword evidence="9" id="KW-0131">Cell cycle</keyword>
<dbReference type="InterPro" id="IPR015507">
    <property type="entry name" value="rRNA-MeTfrase_E"/>
</dbReference>
<comment type="similarity">
    <text evidence="1">Belongs to the class I-like SAM-binding methyltransferase superfamily. RNA methyltransferase RlmE family.</text>
</comment>
<dbReference type="STRING" id="1555241.A0A4P9X223"/>
<accession>A0A4P9X223</accession>
<dbReference type="AlphaFoldDB" id="A0A4P9X223"/>
<gene>
    <name evidence="9" type="ORF">CAUPRSCDRAFT_962</name>
    <name evidence="10" type="ORF">CXG81DRAFT_8209</name>
</gene>
<evidence type="ECO:0000256" key="3">
    <source>
        <dbReference type="ARBA" id="ARBA00022603"/>
    </source>
</evidence>
<dbReference type="PIRSF" id="PIRSF005461">
    <property type="entry name" value="23S_rRNA_mtase"/>
    <property type="match status" value="1"/>
</dbReference>
<dbReference type="PANTHER" id="PTHR10920:SF18">
    <property type="entry name" value="RRNA METHYLTRANSFERASE 2, MITOCHONDRIAL"/>
    <property type="match status" value="1"/>
</dbReference>
<evidence type="ECO:0000256" key="5">
    <source>
        <dbReference type="ARBA" id="ARBA00022691"/>
    </source>
</evidence>
<reference evidence="11 12" key="1">
    <citation type="journal article" date="2018" name="Nat. Microbiol.">
        <title>Leveraging single-cell genomics to expand the fungal tree of life.</title>
        <authorList>
            <person name="Ahrendt S.R."/>
            <person name="Quandt C.A."/>
            <person name="Ciobanu D."/>
            <person name="Clum A."/>
            <person name="Salamov A."/>
            <person name="Andreopoulos B."/>
            <person name="Cheng J.F."/>
            <person name="Woyke T."/>
            <person name="Pelin A."/>
            <person name="Henrissat B."/>
            <person name="Reynolds N.K."/>
            <person name="Benny G.L."/>
            <person name="Smith M.E."/>
            <person name="James T.Y."/>
            <person name="Grigoriev I.V."/>
        </authorList>
    </citation>
    <scope>NUCLEOTIDE SEQUENCE [LARGE SCALE GENOMIC DNA]</scope>
    <source>
        <strain evidence="11 12">ATCC 52028</strain>
    </source>
</reference>
<evidence type="ECO:0000256" key="2">
    <source>
        <dbReference type="ARBA" id="ARBA00022552"/>
    </source>
</evidence>
<keyword evidence="9" id="KW-0132">Cell division</keyword>
<dbReference type="Proteomes" id="UP000268535">
    <property type="component" value="Unassembled WGS sequence"/>
</dbReference>
<dbReference type="InterPro" id="IPR029063">
    <property type="entry name" value="SAM-dependent_MTases_sf"/>
</dbReference>